<keyword evidence="2" id="KW-1185">Reference proteome</keyword>
<sequence length="173" mass="20070">MDTTLKLPEKTASEQRLSKAYWNRNHFSANPEFYTIGYSGQTIQSFITTLQKAGVATLIDIRFTPVSRYKPDFSKTNLKNALESNGIIYTHRPDWGIPRDIRAYGIGKDTRNDIWRWYDSNVLPNIVSDNLNEFFNSLEHPVALMCVELDPTECHRHRVFLELERRGFGGRDL</sequence>
<name>A0ABZ2J5H0_9CHLR</name>
<evidence type="ECO:0000313" key="1">
    <source>
        <dbReference type="EMBL" id="WWX26170.1"/>
    </source>
</evidence>
<proteinExistence type="predicted"/>
<organism evidence="1 2">
    <name type="scientific">Candidatus Dehalogenimonas loeffleri</name>
    <dbReference type="NCBI Taxonomy" id="3127115"/>
    <lineage>
        <taxon>Bacteria</taxon>
        <taxon>Bacillati</taxon>
        <taxon>Chloroflexota</taxon>
        <taxon>Dehalococcoidia</taxon>
        <taxon>Dehalococcoidales</taxon>
        <taxon>Dehalococcoidaceae</taxon>
        <taxon>Dehalogenimonas</taxon>
    </lineage>
</organism>
<gene>
    <name evidence="1" type="ORF">V8247_04155</name>
</gene>
<reference evidence="1 2" key="1">
    <citation type="submission" date="2024-03" db="EMBL/GenBank/DDBJ databases">
        <title>A Dehalogenimonas Isolated from Estuarine Sediments Dihaloeliminates Chlorinated Alkanes.</title>
        <authorList>
            <person name="Yang Y."/>
            <person name="Wang H."/>
        </authorList>
    </citation>
    <scope>NUCLEOTIDE SEQUENCE [LARGE SCALE GENOMIC DNA]</scope>
    <source>
        <strain evidence="1 2">W</strain>
    </source>
</reference>
<evidence type="ECO:0000313" key="2">
    <source>
        <dbReference type="Proteomes" id="UP001375370"/>
    </source>
</evidence>
<accession>A0ABZ2J5H0</accession>
<dbReference type="EMBL" id="CP146612">
    <property type="protein sequence ID" value="WWX26170.1"/>
    <property type="molecule type" value="Genomic_DNA"/>
</dbReference>
<dbReference type="RefSeq" id="WP_338739074.1">
    <property type="nucleotide sequence ID" value="NZ_CP146612.1"/>
</dbReference>
<protein>
    <submittedName>
        <fullName evidence="1">DUF488 domain-containing protein</fullName>
    </submittedName>
</protein>
<dbReference type="Proteomes" id="UP001375370">
    <property type="component" value="Chromosome"/>
</dbReference>
<dbReference type="Pfam" id="PF04343">
    <property type="entry name" value="DUF488"/>
    <property type="match status" value="1"/>
</dbReference>
<dbReference type="InterPro" id="IPR007438">
    <property type="entry name" value="DUF488"/>
</dbReference>
<dbReference type="PANTHER" id="PTHR39337">
    <property type="entry name" value="BLR5642 PROTEIN"/>
    <property type="match status" value="1"/>
</dbReference>
<dbReference type="PANTHER" id="PTHR39337:SF1">
    <property type="entry name" value="BLR5642 PROTEIN"/>
    <property type="match status" value="1"/>
</dbReference>